<protein>
    <recommendedName>
        <fullName evidence="3">Tetratricopeptide repeat protein</fullName>
    </recommendedName>
</protein>
<dbReference type="Proteomes" id="UP000319627">
    <property type="component" value="Unassembled WGS sequence"/>
</dbReference>
<dbReference type="EMBL" id="VLKG01000001">
    <property type="protein sequence ID" value="TWH77446.1"/>
    <property type="molecule type" value="Genomic_DNA"/>
</dbReference>
<dbReference type="InterPro" id="IPR011990">
    <property type="entry name" value="TPR-like_helical_dom_sf"/>
</dbReference>
<name>A0A562J2L4_9GAMM</name>
<dbReference type="OrthoDB" id="7359089at2"/>
<proteinExistence type="predicted"/>
<sequence>MAEVLPFGSKRAFFSASTPPDLRRILQDALEATTSSPERTEALLLKARRQWPEEPDAHISLYKFYFVARRYHQAEAAVWAALRMAAQDLGITRNYRRLTPHSAQWSQRQGSERLYLFSLKALGVIRLRRDRVVQAQAVLAKLLELDPLDEIGGGTFLQIAQSFTEEDD</sequence>
<evidence type="ECO:0008006" key="3">
    <source>
        <dbReference type="Google" id="ProtNLM"/>
    </source>
</evidence>
<gene>
    <name evidence="1" type="ORF">LX59_00363</name>
</gene>
<accession>A0A562J2L4</accession>
<evidence type="ECO:0000313" key="1">
    <source>
        <dbReference type="EMBL" id="TWH77446.1"/>
    </source>
</evidence>
<organism evidence="1 2">
    <name type="scientific">Azomonas agilis</name>
    <dbReference type="NCBI Taxonomy" id="116849"/>
    <lineage>
        <taxon>Bacteria</taxon>
        <taxon>Pseudomonadati</taxon>
        <taxon>Pseudomonadota</taxon>
        <taxon>Gammaproteobacteria</taxon>
        <taxon>Pseudomonadales</taxon>
        <taxon>Pseudomonadaceae</taxon>
        <taxon>Azomonas</taxon>
    </lineage>
</organism>
<evidence type="ECO:0000313" key="2">
    <source>
        <dbReference type="Proteomes" id="UP000319627"/>
    </source>
</evidence>
<dbReference type="Gene3D" id="1.25.40.10">
    <property type="entry name" value="Tetratricopeptide repeat domain"/>
    <property type="match status" value="1"/>
</dbReference>
<dbReference type="RefSeq" id="WP_144570111.1">
    <property type="nucleotide sequence ID" value="NZ_VLKG01000001.1"/>
</dbReference>
<reference evidence="1 2" key="1">
    <citation type="submission" date="2019-07" db="EMBL/GenBank/DDBJ databases">
        <title>Genomic Encyclopedia of Type Strains, Phase I: the one thousand microbial genomes (KMG-I) project.</title>
        <authorList>
            <person name="Kyrpides N."/>
        </authorList>
    </citation>
    <scope>NUCLEOTIDE SEQUENCE [LARGE SCALE GENOMIC DNA]</scope>
    <source>
        <strain evidence="1 2">DSM 375</strain>
    </source>
</reference>
<dbReference type="AlphaFoldDB" id="A0A562J2L4"/>
<comment type="caution">
    <text evidence="1">The sequence shown here is derived from an EMBL/GenBank/DDBJ whole genome shotgun (WGS) entry which is preliminary data.</text>
</comment>
<keyword evidence="2" id="KW-1185">Reference proteome</keyword>